<reference evidence="2" key="1">
    <citation type="journal article" date="2019" name="Int. J. Syst. Evol. Microbiol.">
        <title>The Global Catalogue of Microorganisms (GCM) 10K type strain sequencing project: providing services to taxonomists for standard genome sequencing and annotation.</title>
        <authorList>
            <consortium name="The Broad Institute Genomics Platform"/>
            <consortium name="The Broad Institute Genome Sequencing Center for Infectious Disease"/>
            <person name="Wu L."/>
            <person name="Ma J."/>
        </authorList>
    </citation>
    <scope>NUCLEOTIDE SEQUENCE [LARGE SCALE GENOMIC DNA]</scope>
    <source>
        <strain evidence="2">JCM 1490</strain>
    </source>
</reference>
<comment type="caution">
    <text evidence="1">The sequence shown here is derived from an EMBL/GenBank/DDBJ whole genome shotgun (WGS) entry which is preliminary data.</text>
</comment>
<keyword evidence="2" id="KW-1185">Reference proteome</keyword>
<sequence>MNPYIGETHDVLARIHHEELLTRAAEIHQIRELRRANRQERAARRRQRRAGLL</sequence>
<dbReference type="Proteomes" id="UP001596455">
    <property type="component" value="Unassembled WGS sequence"/>
</dbReference>
<proteinExistence type="predicted"/>
<organism evidence="1 2">
    <name type="scientific">Georgenia alba</name>
    <dbReference type="NCBI Taxonomy" id="2233858"/>
    <lineage>
        <taxon>Bacteria</taxon>
        <taxon>Bacillati</taxon>
        <taxon>Actinomycetota</taxon>
        <taxon>Actinomycetes</taxon>
        <taxon>Micrococcales</taxon>
        <taxon>Bogoriellaceae</taxon>
        <taxon>Georgenia</taxon>
    </lineage>
</organism>
<dbReference type="RefSeq" id="WP_382394075.1">
    <property type="nucleotide sequence ID" value="NZ_JBHTCQ010000002.1"/>
</dbReference>
<evidence type="ECO:0000313" key="1">
    <source>
        <dbReference type="EMBL" id="MFC7405544.1"/>
    </source>
</evidence>
<accession>A0ABW2Q7Y5</accession>
<evidence type="ECO:0000313" key="2">
    <source>
        <dbReference type="Proteomes" id="UP001596455"/>
    </source>
</evidence>
<dbReference type="EMBL" id="JBHTCQ010000002">
    <property type="protein sequence ID" value="MFC7405544.1"/>
    <property type="molecule type" value="Genomic_DNA"/>
</dbReference>
<gene>
    <name evidence="1" type="ORF">ACFQQL_10535</name>
</gene>
<evidence type="ECO:0008006" key="3">
    <source>
        <dbReference type="Google" id="ProtNLM"/>
    </source>
</evidence>
<protein>
    <recommendedName>
        <fullName evidence="3">DUF3263 domain-containing protein</fullName>
    </recommendedName>
</protein>
<name>A0ABW2Q7Y5_9MICO</name>